<evidence type="ECO:0000313" key="3">
    <source>
        <dbReference type="EnsemblPlants" id="Pp3c17_16010V3.1"/>
    </source>
</evidence>
<reference evidence="3" key="3">
    <citation type="submission" date="2020-12" db="UniProtKB">
        <authorList>
            <consortium name="EnsemblPlants"/>
        </authorList>
    </citation>
    <scope>IDENTIFICATION</scope>
</reference>
<dbReference type="PROSITE" id="PS51269">
    <property type="entry name" value="COMM"/>
    <property type="match status" value="1"/>
</dbReference>
<dbReference type="Gramene" id="Pp3c17_16010V3.1">
    <property type="protein sequence ID" value="Pp3c17_16010V3.1"/>
    <property type="gene ID" value="Pp3c17_16010"/>
</dbReference>
<gene>
    <name evidence="3" type="primary">LOC112294163</name>
    <name evidence="2" type="ORF">PHYPA_022153</name>
</gene>
<accession>A0A2K1J452</accession>
<protein>
    <recommendedName>
        <fullName evidence="1">COMM domain-containing protein</fullName>
    </recommendedName>
</protein>
<sequence length="108" mass="11716">MTMAVQSTDHSNTPRIDYALPLLDFDWKLKYAVASGNIAAVNKALLRLELHVSKSPIKVDKAGLGRVLSENQIQTTIAEFTKEELDTLIGAMDAIELGLEGADSTTQS</sequence>
<dbReference type="InterPro" id="IPR017920">
    <property type="entry name" value="COMM"/>
</dbReference>
<evidence type="ECO:0000313" key="4">
    <source>
        <dbReference type="Proteomes" id="UP000006727"/>
    </source>
</evidence>
<dbReference type="GeneID" id="112294163"/>
<reference evidence="2 4" key="1">
    <citation type="journal article" date="2008" name="Science">
        <title>The Physcomitrella genome reveals evolutionary insights into the conquest of land by plants.</title>
        <authorList>
            <person name="Rensing S."/>
            <person name="Lang D."/>
            <person name="Zimmer A."/>
            <person name="Terry A."/>
            <person name="Salamov A."/>
            <person name="Shapiro H."/>
            <person name="Nishiyama T."/>
            <person name="Perroud P.-F."/>
            <person name="Lindquist E."/>
            <person name="Kamisugi Y."/>
            <person name="Tanahashi T."/>
            <person name="Sakakibara K."/>
            <person name="Fujita T."/>
            <person name="Oishi K."/>
            <person name="Shin-I T."/>
            <person name="Kuroki Y."/>
            <person name="Toyoda A."/>
            <person name="Suzuki Y."/>
            <person name="Hashimoto A."/>
            <person name="Yamaguchi K."/>
            <person name="Sugano A."/>
            <person name="Kohara Y."/>
            <person name="Fujiyama A."/>
            <person name="Anterola A."/>
            <person name="Aoki S."/>
            <person name="Ashton N."/>
            <person name="Barbazuk W.B."/>
            <person name="Barker E."/>
            <person name="Bennetzen J."/>
            <person name="Bezanilla M."/>
            <person name="Blankenship R."/>
            <person name="Cho S.H."/>
            <person name="Dutcher S."/>
            <person name="Estelle M."/>
            <person name="Fawcett J.A."/>
            <person name="Gundlach H."/>
            <person name="Hanada K."/>
            <person name="Heyl A."/>
            <person name="Hicks K.A."/>
            <person name="Hugh J."/>
            <person name="Lohr M."/>
            <person name="Mayer K."/>
            <person name="Melkozernov A."/>
            <person name="Murata T."/>
            <person name="Nelson D."/>
            <person name="Pils B."/>
            <person name="Prigge M."/>
            <person name="Reiss B."/>
            <person name="Renner T."/>
            <person name="Rombauts S."/>
            <person name="Rushton P."/>
            <person name="Sanderfoot A."/>
            <person name="Schween G."/>
            <person name="Shiu S.-H."/>
            <person name="Stueber K."/>
            <person name="Theodoulou F.L."/>
            <person name="Tu H."/>
            <person name="Van de Peer Y."/>
            <person name="Verrier P.J."/>
            <person name="Waters E."/>
            <person name="Wood A."/>
            <person name="Yang L."/>
            <person name="Cove D."/>
            <person name="Cuming A."/>
            <person name="Hasebe M."/>
            <person name="Lucas S."/>
            <person name="Mishler D.B."/>
            <person name="Reski R."/>
            <person name="Grigoriev I."/>
            <person name="Quatrano R.S."/>
            <person name="Boore J.L."/>
        </authorList>
    </citation>
    <scope>NUCLEOTIDE SEQUENCE [LARGE SCALE GENOMIC DNA]</scope>
    <source>
        <strain evidence="3 4">cv. Gransden 2004</strain>
    </source>
</reference>
<name>A0A2K1J452_PHYPA</name>
<dbReference type="PaxDb" id="3218-PP1S434_5V6.1"/>
<organism evidence="2">
    <name type="scientific">Physcomitrium patens</name>
    <name type="common">Spreading-leaved earth moss</name>
    <name type="synonym">Physcomitrella patens</name>
    <dbReference type="NCBI Taxonomy" id="3218"/>
    <lineage>
        <taxon>Eukaryota</taxon>
        <taxon>Viridiplantae</taxon>
        <taxon>Streptophyta</taxon>
        <taxon>Embryophyta</taxon>
        <taxon>Bryophyta</taxon>
        <taxon>Bryophytina</taxon>
        <taxon>Bryopsida</taxon>
        <taxon>Funariidae</taxon>
        <taxon>Funariales</taxon>
        <taxon>Funariaceae</taxon>
        <taxon>Physcomitrium</taxon>
    </lineage>
</organism>
<proteinExistence type="predicted"/>
<dbReference type="OrthoDB" id="64318at2759"/>
<dbReference type="Proteomes" id="UP000006727">
    <property type="component" value="Chromosome 17"/>
</dbReference>
<dbReference type="RefSeq" id="XP_024400135.1">
    <property type="nucleotide sequence ID" value="XM_024544367.2"/>
</dbReference>
<feature type="domain" description="COMM" evidence="1">
    <location>
        <begin position="21"/>
        <end position="103"/>
    </location>
</feature>
<dbReference type="EnsemblPlants" id="Pp3c17_16010V3.1">
    <property type="protein sequence ID" value="Pp3c17_16010V3.1"/>
    <property type="gene ID" value="Pp3c17_16010"/>
</dbReference>
<dbReference type="Gramene" id="Pp3c17_16010V3.2">
    <property type="protein sequence ID" value="Pp3c17_16010V3.2"/>
    <property type="gene ID" value="Pp3c17_16010"/>
</dbReference>
<dbReference type="Pfam" id="PF07258">
    <property type="entry name" value="COMM_domain"/>
    <property type="match status" value="1"/>
</dbReference>
<dbReference type="AlphaFoldDB" id="A0A2K1J452"/>
<dbReference type="EMBL" id="ABEU02000017">
    <property type="protein sequence ID" value="PNR36302.1"/>
    <property type="molecule type" value="Genomic_DNA"/>
</dbReference>
<keyword evidence="4" id="KW-1185">Reference proteome</keyword>
<evidence type="ECO:0000259" key="1">
    <source>
        <dbReference type="PROSITE" id="PS51269"/>
    </source>
</evidence>
<reference evidence="2 4" key="2">
    <citation type="journal article" date="2018" name="Plant J.">
        <title>The Physcomitrella patens chromosome-scale assembly reveals moss genome structure and evolution.</title>
        <authorList>
            <person name="Lang D."/>
            <person name="Ullrich K.K."/>
            <person name="Murat F."/>
            <person name="Fuchs J."/>
            <person name="Jenkins J."/>
            <person name="Haas F.B."/>
            <person name="Piednoel M."/>
            <person name="Gundlach H."/>
            <person name="Van Bel M."/>
            <person name="Meyberg R."/>
            <person name="Vives C."/>
            <person name="Morata J."/>
            <person name="Symeonidi A."/>
            <person name="Hiss M."/>
            <person name="Muchero W."/>
            <person name="Kamisugi Y."/>
            <person name="Saleh O."/>
            <person name="Blanc G."/>
            <person name="Decker E.L."/>
            <person name="van Gessel N."/>
            <person name="Grimwood J."/>
            <person name="Hayes R.D."/>
            <person name="Graham S.W."/>
            <person name="Gunter L.E."/>
            <person name="McDaniel S.F."/>
            <person name="Hoernstein S.N.W."/>
            <person name="Larsson A."/>
            <person name="Li F.W."/>
            <person name="Perroud P.F."/>
            <person name="Phillips J."/>
            <person name="Ranjan P."/>
            <person name="Rokshar D.S."/>
            <person name="Rothfels C.J."/>
            <person name="Schneider L."/>
            <person name="Shu S."/>
            <person name="Stevenson D.W."/>
            <person name="Thummler F."/>
            <person name="Tillich M."/>
            <person name="Villarreal Aguilar J.C."/>
            <person name="Widiez T."/>
            <person name="Wong G.K."/>
            <person name="Wymore A."/>
            <person name="Zhang Y."/>
            <person name="Zimmer A.D."/>
            <person name="Quatrano R.S."/>
            <person name="Mayer K.F.X."/>
            <person name="Goodstein D."/>
            <person name="Casacuberta J.M."/>
            <person name="Vandepoele K."/>
            <person name="Reski R."/>
            <person name="Cuming A.C."/>
            <person name="Tuskan G.A."/>
            <person name="Maumus F."/>
            <person name="Salse J."/>
            <person name="Schmutz J."/>
            <person name="Rensing S.A."/>
        </authorList>
    </citation>
    <scope>NUCLEOTIDE SEQUENCE [LARGE SCALE GENOMIC DNA]</scope>
    <source>
        <strain evidence="3 4">cv. Gransden 2004</strain>
    </source>
</reference>
<dbReference type="OMA" id="RTFAMEN"/>
<dbReference type="EnsemblPlants" id="Pp3c17_16010V3.2">
    <property type="protein sequence ID" value="Pp3c17_16010V3.2"/>
    <property type="gene ID" value="Pp3c17_16010"/>
</dbReference>
<evidence type="ECO:0000313" key="2">
    <source>
        <dbReference type="EMBL" id="PNR36302.1"/>
    </source>
</evidence>